<name>B4D0D0_9BACT</name>
<evidence type="ECO:0000259" key="1">
    <source>
        <dbReference type="Pfam" id="PF03435"/>
    </source>
</evidence>
<feature type="domain" description="Saccharopine dehydrogenase NADP binding" evidence="1">
    <location>
        <begin position="5"/>
        <end position="107"/>
    </location>
</feature>
<dbReference type="Gene3D" id="3.40.50.720">
    <property type="entry name" value="NAD(P)-binding Rossmann-like Domain"/>
    <property type="match status" value="1"/>
</dbReference>
<dbReference type="InterPro" id="IPR032095">
    <property type="entry name" value="Sacchrp_dh-like_C"/>
</dbReference>
<accession>B4D0D0</accession>
<dbReference type="PANTHER" id="PTHR43796:SF2">
    <property type="entry name" value="CARBOXYNORSPERMIDINE SYNTHASE"/>
    <property type="match status" value="1"/>
</dbReference>
<keyword evidence="4" id="KW-1185">Reference proteome</keyword>
<sequence>MPNALVIGLGGVGSVIGRKLHDYDCFDRIFLADIDPTYAQVLHNATKRSRFEVLQLNAMETAKVAAAMTQHKIAVTLNGCNCYTNYSILEACHRAGSHYIDMAADIYSAPGVKKALKNSFEAEIEKFHQFYLEKDLAGLLCLGCDPGAVNIFARWAMDRLDTASSIRVLDADNAEVRGYRFAVLFSPETLFEELNANPYFVKDGKVTGGRPLEAEVDWYRFPDPIGLQKTYAVAHEEGVSLGIYPPFVEKGVKYSVFKYAISDQMVNVAKSIDLLNLDTWKKVKVDGVEVAPIRVATANLPKPAQLGATVDGYSCVGTEVCGTKERKRVEYFIYTMDSHRDAYEKWGYSLTVVQTGIPPALAARLLVTGKIKERGVMMPEAMDPEPFMENFSREGLEIFVEKREVERM</sequence>
<gene>
    <name evidence="3" type="ORF">CfE428DRAFT_2368</name>
</gene>
<evidence type="ECO:0000313" key="4">
    <source>
        <dbReference type="Proteomes" id="UP000005824"/>
    </source>
</evidence>
<evidence type="ECO:0000259" key="2">
    <source>
        <dbReference type="Pfam" id="PF16653"/>
    </source>
</evidence>
<dbReference type="RefSeq" id="WP_006979693.1">
    <property type="nucleotide sequence ID" value="NZ_ABVL01000005.1"/>
</dbReference>
<dbReference type="AlphaFoldDB" id="B4D0D0"/>
<reference evidence="3 4" key="1">
    <citation type="journal article" date="2011" name="J. Bacteriol.">
        <title>Genome sequence of Chthoniobacter flavus Ellin428, an aerobic heterotrophic soil bacterium.</title>
        <authorList>
            <person name="Kant R."/>
            <person name="van Passel M.W."/>
            <person name="Palva A."/>
            <person name="Lucas S."/>
            <person name="Lapidus A."/>
            <person name="Glavina Del Rio T."/>
            <person name="Dalin E."/>
            <person name="Tice H."/>
            <person name="Bruce D."/>
            <person name="Goodwin L."/>
            <person name="Pitluck S."/>
            <person name="Larimer F.W."/>
            <person name="Land M.L."/>
            <person name="Hauser L."/>
            <person name="Sangwan P."/>
            <person name="de Vos W.M."/>
            <person name="Janssen P.H."/>
            <person name="Smidt H."/>
        </authorList>
    </citation>
    <scope>NUCLEOTIDE SEQUENCE [LARGE SCALE GENOMIC DNA]</scope>
    <source>
        <strain evidence="3 4">Ellin428</strain>
    </source>
</reference>
<dbReference type="InterPro" id="IPR036291">
    <property type="entry name" value="NAD(P)-bd_dom_sf"/>
</dbReference>
<dbReference type="Pfam" id="PF03435">
    <property type="entry name" value="Sacchrp_dh_NADP"/>
    <property type="match status" value="1"/>
</dbReference>
<dbReference type="Proteomes" id="UP000005824">
    <property type="component" value="Unassembled WGS sequence"/>
</dbReference>
<comment type="caution">
    <text evidence="3">The sequence shown here is derived from an EMBL/GenBank/DDBJ whole genome shotgun (WGS) entry which is preliminary data.</text>
</comment>
<dbReference type="eggNOG" id="COG1748">
    <property type="taxonomic scope" value="Bacteria"/>
</dbReference>
<dbReference type="SUPFAM" id="SSF51735">
    <property type="entry name" value="NAD(P)-binding Rossmann-fold domains"/>
    <property type="match status" value="1"/>
</dbReference>
<dbReference type="Pfam" id="PF16653">
    <property type="entry name" value="Sacchrp_dh_C"/>
    <property type="match status" value="1"/>
</dbReference>
<feature type="domain" description="Saccharopine dehydrogenase-like C-terminal" evidence="2">
    <location>
        <begin position="143"/>
        <end position="396"/>
    </location>
</feature>
<proteinExistence type="predicted"/>
<dbReference type="Gene3D" id="3.30.360.10">
    <property type="entry name" value="Dihydrodipicolinate Reductase, domain 2"/>
    <property type="match status" value="1"/>
</dbReference>
<organism evidence="3 4">
    <name type="scientific">Chthoniobacter flavus Ellin428</name>
    <dbReference type="NCBI Taxonomy" id="497964"/>
    <lineage>
        <taxon>Bacteria</taxon>
        <taxon>Pseudomonadati</taxon>
        <taxon>Verrucomicrobiota</taxon>
        <taxon>Spartobacteria</taxon>
        <taxon>Chthoniobacterales</taxon>
        <taxon>Chthoniobacteraceae</taxon>
        <taxon>Chthoniobacter</taxon>
    </lineage>
</organism>
<dbReference type="STRING" id="497964.CfE428DRAFT_2368"/>
<dbReference type="PANTHER" id="PTHR43796">
    <property type="entry name" value="CARBOXYNORSPERMIDINE SYNTHASE"/>
    <property type="match status" value="1"/>
</dbReference>
<dbReference type="InterPro" id="IPR005097">
    <property type="entry name" value="Sacchrp_dh_NADP-bd"/>
</dbReference>
<protein>
    <submittedName>
        <fullName evidence="3">Saccharopine dehydrogenase</fullName>
    </submittedName>
</protein>
<dbReference type="EMBL" id="ABVL01000005">
    <property type="protein sequence ID" value="EDY20444.1"/>
    <property type="molecule type" value="Genomic_DNA"/>
</dbReference>
<dbReference type="InParanoid" id="B4D0D0"/>
<evidence type="ECO:0000313" key="3">
    <source>
        <dbReference type="EMBL" id="EDY20444.1"/>
    </source>
</evidence>